<dbReference type="Gene3D" id="3.40.50.740">
    <property type="match status" value="1"/>
</dbReference>
<evidence type="ECO:0000256" key="2">
    <source>
        <dbReference type="ARBA" id="ARBA00022723"/>
    </source>
</evidence>
<reference evidence="7 8" key="1">
    <citation type="submission" date="2013-09" db="EMBL/GenBank/DDBJ databases">
        <title>Whole genome sequencing of Halarchaeum acidiphilum strain MH1-52-1.</title>
        <authorList>
            <person name="Shimane Y."/>
            <person name="Minegishi H."/>
            <person name="Nishi S."/>
            <person name="Echigo A."/>
            <person name="Shuto A."/>
            <person name="Konishi M."/>
            <person name="Ito T."/>
            <person name="Ohkuma M."/>
            <person name="Ohta Y."/>
            <person name="Nagano Y."/>
            <person name="Tsubouchi T."/>
            <person name="Mori K."/>
            <person name="Usui K."/>
            <person name="Kamekura M."/>
            <person name="Usami R."/>
            <person name="Takaki Y."/>
            <person name="Hatada Y."/>
        </authorList>
    </citation>
    <scope>NUCLEOTIDE SEQUENCE [LARGE SCALE GENOMIC DNA]</scope>
    <source>
        <strain evidence="7 8">JCM 16109</strain>
    </source>
</reference>
<protein>
    <recommendedName>
        <fullName evidence="6">4Fe-4S Mo/W bis-MGD-type domain-containing protein</fullName>
    </recommendedName>
</protein>
<sequence>MQEAGERRDRTRSGGTETTVCPLCAVGCRLAPADGDADDDGDGPDATGRARGVAGPANPNGRLCAKGARAFEPVGDPERLTEPLVREDGELVPTDWESALDRAAGGLRGVAETHGPDALAFLGAPHCSNEENYLLGKLARTIGTNTVDNRARLCHDNAAAALADAFGHPASTLGVDELADSDLVLVVGANPAVQQPVAFNAFVRGGDATVVHVDPRANETTRAADVHLAPKPGTDALFVHAVAATLLADGAIDESFVAEHTTGFDAYREALADVDHVRAASATGVPAGDIRDLAARVADAERVAIVAGTGVEADDGATARALCDLLCLTGNVGRPGAGFALFRGLNNEQGATDVGCRPDELPGHAAVADPEARERAADVWGVEPPADPGLNETEALAEFGDAIRGALVVGENPAVAKRDADWTADRLDALDALVVVDVYETDTTAHADVVLPAAVGVEKTGTVTNLDRRVQALAALYEPPGDARPDFETLCDLGRRLVGDGFDYDGPREAFDELRAVSPIHADVAVGERWGDEREFATPDGRAAFGTVDADVEMADDGLALVVGSRAGGFGAADASADDLLHLNPDEAAERGLEDGDPVIVRGADGASVETTLAVDDGVRDGVASLHADIADPLVRAGTARIDVERA</sequence>
<comment type="caution">
    <text evidence="7">The sequence shown here is derived from an EMBL/GenBank/DDBJ whole genome shotgun (WGS) entry which is preliminary data.</text>
</comment>
<dbReference type="RefSeq" id="WP_021779668.1">
    <property type="nucleotide sequence ID" value="NZ_BATA01000005.1"/>
</dbReference>
<dbReference type="PROSITE" id="PS51669">
    <property type="entry name" value="4FE4S_MOW_BIS_MGD"/>
    <property type="match status" value="1"/>
</dbReference>
<dbReference type="CDD" id="cd02775">
    <property type="entry name" value="MopB_CT"/>
    <property type="match status" value="1"/>
</dbReference>
<dbReference type="Gene3D" id="2.20.25.90">
    <property type="entry name" value="ADC-like domains"/>
    <property type="match status" value="1"/>
</dbReference>
<dbReference type="InterPro" id="IPR009010">
    <property type="entry name" value="Asp_de-COase-like_dom_sf"/>
</dbReference>
<keyword evidence="8" id="KW-1185">Reference proteome</keyword>
<dbReference type="EMBL" id="BATA01000005">
    <property type="protein sequence ID" value="GAD51653.1"/>
    <property type="molecule type" value="Genomic_DNA"/>
</dbReference>
<dbReference type="GO" id="GO:0046872">
    <property type="term" value="F:metal ion binding"/>
    <property type="evidence" value="ECO:0007669"/>
    <property type="project" value="UniProtKB-KW"/>
</dbReference>
<evidence type="ECO:0000259" key="6">
    <source>
        <dbReference type="PROSITE" id="PS51669"/>
    </source>
</evidence>
<feature type="region of interest" description="Disordered" evidence="5">
    <location>
        <begin position="35"/>
        <end position="61"/>
    </location>
</feature>
<feature type="domain" description="4Fe-4S Mo/W bis-MGD-type" evidence="6">
    <location>
        <begin position="14"/>
        <end position="78"/>
    </location>
</feature>
<dbReference type="Gene3D" id="2.40.40.20">
    <property type="match status" value="1"/>
</dbReference>
<dbReference type="Proteomes" id="UP000016986">
    <property type="component" value="Unassembled WGS sequence"/>
</dbReference>
<accession>U3AA61</accession>
<dbReference type="eggNOG" id="arCOG01492">
    <property type="taxonomic scope" value="Archaea"/>
</dbReference>
<name>U3AA61_9EURY</name>
<keyword evidence="4" id="KW-0411">Iron-sulfur</keyword>
<dbReference type="SMART" id="SM00926">
    <property type="entry name" value="Molybdop_Fe4S4"/>
    <property type="match status" value="1"/>
</dbReference>
<keyword evidence="3" id="KW-0408">Iron</keyword>
<evidence type="ECO:0000256" key="4">
    <source>
        <dbReference type="ARBA" id="ARBA00023014"/>
    </source>
</evidence>
<dbReference type="InterPro" id="IPR050123">
    <property type="entry name" value="Prok_molybdopt-oxidoreductase"/>
</dbReference>
<dbReference type="GO" id="GO:0022904">
    <property type="term" value="P:respiratory electron transport chain"/>
    <property type="evidence" value="ECO:0007669"/>
    <property type="project" value="TreeGrafter"/>
</dbReference>
<dbReference type="PANTHER" id="PTHR43105">
    <property type="entry name" value="RESPIRATORY NITRATE REDUCTASE"/>
    <property type="match status" value="1"/>
</dbReference>
<dbReference type="InterPro" id="IPR006657">
    <property type="entry name" value="MoPterin_dinucl-bd_dom"/>
</dbReference>
<evidence type="ECO:0000313" key="8">
    <source>
        <dbReference type="Proteomes" id="UP000016986"/>
    </source>
</evidence>
<dbReference type="PANTHER" id="PTHR43105:SF10">
    <property type="entry name" value="NADH-QUINONE OXIDOREDUCTASE SUBUNIT G"/>
    <property type="match status" value="1"/>
</dbReference>
<evidence type="ECO:0000256" key="5">
    <source>
        <dbReference type="SAM" id="MobiDB-lite"/>
    </source>
</evidence>
<dbReference type="Pfam" id="PF01568">
    <property type="entry name" value="Molydop_binding"/>
    <property type="match status" value="1"/>
</dbReference>
<evidence type="ECO:0000313" key="7">
    <source>
        <dbReference type="EMBL" id="GAD51653.1"/>
    </source>
</evidence>
<dbReference type="GO" id="GO:0003954">
    <property type="term" value="F:NADH dehydrogenase activity"/>
    <property type="evidence" value="ECO:0007669"/>
    <property type="project" value="TreeGrafter"/>
</dbReference>
<evidence type="ECO:0000256" key="1">
    <source>
        <dbReference type="ARBA" id="ARBA00022485"/>
    </source>
</evidence>
<dbReference type="GO" id="GO:0016020">
    <property type="term" value="C:membrane"/>
    <property type="evidence" value="ECO:0007669"/>
    <property type="project" value="TreeGrafter"/>
</dbReference>
<evidence type="ECO:0000256" key="3">
    <source>
        <dbReference type="ARBA" id="ARBA00023004"/>
    </source>
</evidence>
<dbReference type="GO" id="GO:0051539">
    <property type="term" value="F:4 iron, 4 sulfur cluster binding"/>
    <property type="evidence" value="ECO:0007669"/>
    <property type="project" value="UniProtKB-KW"/>
</dbReference>
<dbReference type="Pfam" id="PF00384">
    <property type="entry name" value="Molybdopterin"/>
    <property type="match status" value="1"/>
</dbReference>
<gene>
    <name evidence="7" type="ORF">MBEHAL_0413</name>
</gene>
<dbReference type="SUPFAM" id="SSF50692">
    <property type="entry name" value="ADC-like"/>
    <property type="match status" value="1"/>
</dbReference>
<keyword evidence="1" id="KW-0004">4Fe-4S</keyword>
<proteinExistence type="predicted"/>
<keyword evidence="2" id="KW-0479">Metal-binding</keyword>
<dbReference type="InterPro" id="IPR006963">
    <property type="entry name" value="Mopterin_OxRdtase_4Fe-4S_dom"/>
</dbReference>
<organism evidence="7 8">
    <name type="scientific">Halarchaeum acidiphilum MH1-52-1</name>
    <dbReference type="NCBI Taxonomy" id="1261545"/>
    <lineage>
        <taxon>Archaea</taxon>
        <taxon>Methanobacteriati</taxon>
        <taxon>Methanobacteriota</taxon>
        <taxon>Stenosarchaea group</taxon>
        <taxon>Halobacteria</taxon>
        <taxon>Halobacteriales</taxon>
        <taxon>Halobacteriaceae</taxon>
    </lineage>
</organism>
<dbReference type="Gene3D" id="3.40.228.10">
    <property type="entry name" value="Dimethylsulfoxide Reductase, domain 2"/>
    <property type="match status" value="1"/>
</dbReference>
<dbReference type="OrthoDB" id="23466at2157"/>
<dbReference type="AlphaFoldDB" id="U3AA61"/>
<dbReference type="InterPro" id="IPR006656">
    <property type="entry name" value="Mopterin_OxRdtase"/>
</dbReference>
<dbReference type="SUPFAM" id="SSF53706">
    <property type="entry name" value="Formate dehydrogenase/DMSO reductase, domains 1-3"/>
    <property type="match status" value="1"/>
</dbReference>
<dbReference type="GO" id="GO:0043546">
    <property type="term" value="F:molybdopterin cofactor binding"/>
    <property type="evidence" value="ECO:0007669"/>
    <property type="project" value="InterPro"/>
</dbReference>